<protein>
    <submittedName>
        <fullName evidence="2">Uncharacterized protein</fullName>
    </submittedName>
</protein>
<evidence type="ECO:0000313" key="2">
    <source>
        <dbReference type="EMBL" id="CAD8366054.1"/>
    </source>
</evidence>
<feature type="region of interest" description="Disordered" evidence="1">
    <location>
        <begin position="329"/>
        <end position="373"/>
    </location>
</feature>
<feature type="compositionally biased region" description="Low complexity" evidence="1">
    <location>
        <begin position="337"/>
        <end position="349"/>
    </location>
</feature>
<name>A0A7S0ALF4_9DINO</name>
<dbReference type="EMBL" id="HBEG01029013">
    <property type="protein sequence ID" value="CAD8366054.1"/>
    <property type="molecule type" value="Transcribed_RNA"/>
</dbReference>
<organism evidence="2">
    <name type="scientific">Pyrodinium bahamense</name>
    <dbReference type="NCBI Taxonomy" id="73915"/>
    <lineage>
        <taxon>Eukaryota</taxon>
        <taxon>Sar</taxon>
        <taxon>Alveolata</taxon>
        <taxon>Dinophyceae</taxon>
        <taxon>Gonyaulacales</taxon>
        <taxon>Pyrocystaceae</taxon>
        <taxon>Pyrodinium</taxon>
    </lineage>
</organism>
<dbReference type="AlphaFoldDB" id="A0A7S0ALF4"/>
<evidence type="ECO:0000256" key="1">
    <source>
        <dbReference type="SAM" id="MobiDB-lite"/>
    </source>
</evidence>
<gene>
    <name evidence="2" type="ORF">PBAH0796_LOCUS17700</name>
</gene>
<reference evidence="2" key="1">
    <citation type="submission" date="2021-01" db="EMBL/GenBank/DDBJ databases">
        <authorList>
            <person name="Corre E."/>
            <person name="Pelletier E."/>
            <person name="Niang G."/>
            <person name="Scheremetjew M."/>
            <person name="Finn R."/>
            <person name="Kale V."/>
            <person name="Holt S."/>
            <person name="Cochrane G."/>
            <person name="Meng A."/>
            <person name="Brown T."/>
            <person name="Cohen L."/>
        </authorList>
    </citation>
    <scope>NUCLEOTIDE SEQUENCE</scope>
    <source>
        <strain evidence="2">Pbaha01</strain>
    </source>
</reference>
<accession>A0A7S0ALF4</accession>
<proteinExistence type="predicted"/>
<sequence length="412" mass="44674">MSNLYFVCDRDKIVFTFSAVGDGSWRFSRLSRFHKAKGLEHFVLLHDAARGSPNGPWVVQDQSAKGEIIGEPSSRALEGWVPGRGPPLGPWLLWGSSFTLADCTPRRRPLVPDPPFPIEVPFATLNYFEQGTVARLEVTMHSAPITDDVLEQVLWRLKAVLRSLAQRPEMVLLIRSDARDAAMPAVRHVKRFLRFVQENGSEFVLVGRGNAMVLRAGGLLAASLLALLRLVQRLFPAPWPEATVTSMEAAEEFLVGLTAEAKAEAAAQVSLDPGQAVPPAQAMASLTEDELVEPADNGNSNNNDDLRGCDALPEAAALNLGDRDLLPTAFGDDDDGLQLPLPQYPLLEPMGVPHSPQNRPGLEGGDTTLPARDSLDSIDHAQVIFMASPWFCTGICSSCGSHPRPKSPTSPN</sequence>